<evidence type="ECO:0000313" key="4">
    <source>
        <dbReference type="Proteomes" id="UP001201629"/>
    </source>
</evidence>
<dbReference type="InterPro" id="IPR006597">
    <property type="entry name" value="Sel1-like"/>
</dbReference>
<dbReference type="Proteomes" id="UP001201629">
    <property type="component" value="Unassembled WGS sequence"/>
</dbReference>
<proteinExistence type="predicted"/>
<dbReference type="RefSeq" id="WP_238679529.1">
    <property type="nucleotide sequence ID" value="NZ_JAKKFD010000024.1"/>
</dbReference>
<evidence type="ECO:0000256" key="2">
    <source>
        <dbReference type="SAM" id="Phobius"/>
    </source>
</evidence>
<dbReference type="InterPro" id="IPR052943">
    <property type="entry name" value="TMTC_O-mannosyl-trnsfr"/>
</dbReference>
<dbReference type="InterPro" id="IPR011990">
    <property type="entry name" value="TPR-like_helical_dom_sf"/>
</dbReference>
<name>A0ABS9N3J4_9ACTN</name>
<feature type="region of interest" description="Disordered" evidence="1">
    <location>
        <begin position="1"/>
        <end position="28"/>
    </location>
</feature>
<keyword evidence="2" id="KW-0812">Transmembrane</keyword>
<dbReference type="PANTHER" id="PTHR44809:SF1">
    <property type="entry name" value="PROTEIN O-MANNOSYL-TRANSFERASE TMTC1"/>
    <property type="match status" value="1"/>
</dbReference>
<gene>
    <name evidence="3" type="ORF">NIE79_002581</name>
</gene>
<dbReference type="Pfam" id="PF13374">
    <property type="entry name" value="TPR_10"/>
    <property type="match status" value="1"/>
</dbReference>
<dbReference type="InterPro" id="IPR011717">
    <property type="entry name" value="TPR-4"/>
</dbReference>
<sequence>MLYTDSERGVSDTGLSQEHHGGHHGQMAGSRVGKSPWFWGLLGIAAVGLALAIRLDAAGYFADGGRAAKGWDWIERASWLAGIVALLVTTVTARTAAQSPTPPTNAGPAPRVNALPLVRDVTARQALGVHPAIPLDATADDRLSAELPLYVPRDRDVDVRTALTRMSATGGFLLLVGPPASGKTRCAAEAMQQLLGKWRLCLWSAGHDPESLLDAGTVLRRTVVWLDDLHELLEPSASVTVSTSAAGGSNPRHRRLTSELIRRLLLPENGPVILMGTTWPEKRDRFSDMPDAVEADLFADARKVVGMAEQIDMVPLFSEAEWDRAVALSGGDPRLAEAVEHGKGRALPATLASARELIRRWRHGGDAYGQAVISAAVDVRRCGHPEPIPLSLLEGLAERYLTGWHRATAAPDAWFSEALAWACRPVRGDISALAPSGSSIGIVDGYRISDMLLDHASLDPEIGAVSDKVRRYVAEHADGLVCWNLLARAYQAGKLDIAELAGRRGAQAGDARSLYNLGVLLTGSGRVEEAEALFRRAADAGDVDALNNLGVLRAGAGRAEEAEALYRRAIDAGQVKALNNLGVLRAGAGRAEEAEALYRRAIDAGDVDALISLANMLAEDGRGEEAEALYRRAVDAGHVRALFNLANLLAEDGRLEEAEALYRRAVDAGDVYALNNLALLLARAGQVEEAEALYRRAIDAGQVEALNNLAILLAEDGRLEDAEAWYRRAADAGHLDASFNLALLLAQGGRLEDAETWYRRAADAGHANALNNLANMLARRGRFQEAEALYRRAADTGDLIALNNLATLLAEHDKAEAGGHVANPPGEGRFF</sequence>
<dbReference type="SUPFAM" id="SSF81901">
    <property type="entry name" value="HCP-like"/>
    <property type="match status" value="3"/>
</dbReference>
<feature type="transmembrane region" description="Helical" evidence="2">
    <location>
        <begin position="37"/>
        <end position="57"/>
    </location>
</feature>
<keyword evidence="4" id="KW-1185">Reference proteome</keyword>
<reference evidence="3 4" key="1">
    <citation type="submission" date="2022-01" db="EMBL/GenBank/DDBJ databases">
        <authorList>
            <person name="Riesco R."/>
            <person name="Trujillo M.E."/>
        </authorList>
    </citation>
    <scope>NUCLEOTIDE SEQUENCE [LARGE SCALE GENOMIC DNA]</scope>
    <source>
        <strain evidence="3 4">NIE79</strain>
    </source>
</reference>
<organism evidence="3 4">
    <name type="scientific">Micromonospora trifolii</name>
    <dbReference type="NCBI Taxonomy" id="2911208"/>
    <lineage>
        <taxon>Bacteria</taxon>
        <taxon>Bacillati</taxon>
        <taxon>Actinomycetota</taxon>
        <taxon>Actinomycetes</taxon>
        <taxon>Micromonosporales</taxon>
        <taxon>Micromonosporaceae</taxon>
        <taxon>Micromonospora</taxon>
    </lineage>
</organism>
<dbReference type="EMBL" id="JAKKFD010000024">
    <property type="protein sequence ID" value="MCG5444428.1"/>
    <property type="molecule type" value="Genomic_DNA"/>
</dbReference>
<evidence type="ECO:0000256" key="1">
    <source>
        <dbReference type="SAM" id="MobiDB-lite"/>
    </source>
</evidence>
<dbReference type="PANTHER" id="PTHR44809">
    <property type="match status" value="1"/>
</dbReference>
<feature type="compositionally biased region" description="Basic and acidic residues" evidence="1">
    <location>
        <begin position="1"/>
        <end position="10"/>
    </location>
</feature>
<keyword evidence="2" id="KW-1133">Transmembrane helix</keyword>
<protein>
    <submittedName>
        <fullName evidence="3">Tetratricopeptide repeat protein</fullName>
    </submittedName>
</protein>
<dbReference type="InterPro" id="IPR027417">
    <property type="entry name" value="P-loop_NTPase"/>
</dbReference>
<accession>A0ABS9N3J4</accession>
<comment type="caution">
    <text evidence="3">The sequence shown here is derived from an EMBL/GenBank/DDBJ whole genome shotgun (WGS) entry which is preliminary data.</text>
</comment>
<keyword evidence="2" id="KW-0472">Membrane</keyword>
<dbReference type="SUPFAM" id="SSF52540">
    <property type="entry name" value="P-loop containing nucleoside triphosphate hydrolases"/>
    <property type="match status" value="1"/>
</dbReference>
<dbReference type="Pfam" id="PF13432">
    <property type="entry name" value="TPR_16"/>
    <property type="match status" value="4"/>
</dbReference>
<dbReference type="Gene3D" id="1.25.40.10">
    <property type="entry name" value="Tetratricopeptide repeat domain"/>
    <property type="match status" value="3"/>
</dbReference>
<dbReference type="SMART" id="SM00028">
    <property type="entry name" value="TPR"/>
    <property type="match status" value="5"/>
</dbReference>
<evidence type="ECO:0000313" key="3">
    <source>
        <dbReference type="EMBL" id="MCG5444428.1"/>
    </source>
</evidence>
<dbReference type="Pfam" id="PF07721">
    <property type="entry name" value="TPR_4"/>
    <property type="match status" value="1"/>
</dbReference>
<dbReference type="InterPro" id="IPR019734">
    <property type="entry name" value="TPR_rpt"/>
</dbReference>
<dbReference type="SMART" id="SM00671">
    <property type="entry name" value="SEL1"/>
    <property type="match status" value="7"/>
</dbReference>